<dbReference type="RefSeq" id="WP_344083221.1">
    <property type="nucleotide sequence ID" value="NZ_BAAAPO010000025.1"/>
</dbReference>
<keyword evidence="8" id="KW-1185">Reference proteome</keyword>
<evidence type="ECO:0000256" key="1">
    <source>
        <dbReference type="ARBA" id="ARBA00011073"/>
    </source>
</evidence>
<accession>A0ABN2LLB0</accession>
<dbReference type="EMBL" id="BAAAPO010000025">
    <property type="protein sequence ID" value="GAA1791656.1"/>
    <property type="molecule type" value="Genomic_DNA"/>
</dbReference>
<dbReference type="InterPro" id="IPR023828">
    <property type="entry name" value="Peptidase_S8_Ser-AS"/>
</dbReference>
<feature type="active site" description="Charge relay system" evidence="5">
    <location>
        <position position="186"/>
    </location>
</feature>
<feature type="active site" description="Charge relay system" evidence="5">
    <location>
        <position position="229"/>
    </location>
</feature>
<dbReference type="PROSITE" id="PS51892">
    <property type="entry name" value="SUBTILASE"/>
    <property type="match status" value="1"/>
</dbReference>
<dbReference type="SUPFAM" id="SSF52743">
    <property type="entry name" value="Subtilisin-like"/>
    <property type="match status" value="1"/>
</dbReference>
<dbReference type="Gene3D" id="3.40.50.200">
    <property type="entry name" value="Peptidase S8/S53 domain"/>
    <property type="match status" value="1"/>
</dbReference>
<sequence>MAQQPPSDDDTARGAVWDRSRRLAAQNPKLTLEFLRRYERFIERLHEIDSAGPQGPIDLVRNAQRLIVRGRLQVLTEQEDRVLPKLADAGWSVDDIERDERIGVSLLRGTGLAAEPLYTLVRTLVADMPLGQAPLSIGFDDVTYEAIVFKPIKPQGASGEADRTTYSSSRPTGTGRGAGVVIGVIDGGFESTGAPARTDGWFDNVTPPQGGAPKLNQADESTLDPGAGHGTFVTGIVASHAPDATIRQYRALDSWGLGGAWRLKDMILQAVDDGCQVINISLGFEDPDLLGSPALSAVLHHIPNHVVVVAAAGNSGTTVPMLPAAHKMVIAVGGLEVDLDPVGWSNRGPWVDFSALAVPVLSTYVMDPTDPNGDPNPWAIWAGTSFAAPKVAGELAVLLGTGLTPVEAVDVLRTRAEGRLPNPDFGFLLALPDQFPRTDPPVVDPPPGRVFRIPPVVELPDLTKLRLNPWIFRQR</sequence>
<evidence type="ECO:0000313" key="7">
    <source>
        <dbReference type="EMBL" id="GAA1791656.1"/>
    </source>
</evidence>
<evidence type="ECO:0000256" key="2">
    <source>
        <dbReference type="ARBA" id="ARBA00022670"/>
    </source>
</evidence>
<keyword evidence="2 5" id="KW-0645">Protease</keyword>
<evidence type="ECO:0000256" key="4">
    <source>
        <dbReference type="ARBA" id="ARBA00022825"/>
    </source>
</evidence>
<dbReference type="Pfam" id="PF00082">
    <property type="entry name" value="Peptidase_S8"/>
    <property type="match status" value="1"/>
</dbReference>
<protein>
    <recommendedName>
        <fullName evidence="6">Peptidase S8/S53 domain-containing protein</fullName>
    </recommendedName>
</protein>
<organism evidence="7 8">
    <name type="scientific">Nostocoides veronense</name>
    <dbReference type="NCBI Taxonomy" id="330836"/>
    <lineage>
        <taxon>Bacteria</taxon>
        <taxon>Bacillati</taxon>
        <taxon>Actinomycetota</taxon>
        <taxon>Actinomycetes</taxon>
        <taxon>Micrococcales</taxon>
        <taxon>Intrasporangiaceae</taxon>
        <taxon>Nostocoides</taxon>
    </lineage>
</organism>
<feature type="active site" description="Charge relay system" evidence="5">
    <location>
        <position position="385"/>
    </location>
</feature>
<dbReference type="PROSITE" id="PS00138">
    <property type="entry name" value="SUBTILASE_SER"/>
    <property type="match status" value="1"/>
</dbReference>
<dbReference type="InterPro" id="IPR000209">
    <property type="entry name" value="Peptidase_S8/S53_dom"/>
</dbReference>
<proteinExistence type="inferred from homology"/>
<evidence type="ECO:0000256" key="5">
    <source>
        <dbReference type="PROSITE-ProRule" id="PRU01240"/>
    </source>
</evidence>
<evidence type="ECO:0000259" key="6">
    <source>
        <dbReference type="Pfam" id="PF00082"/>
    </source>
</evidence>
<feature type="domain" description="Peptidase S8/S53" evidence="6">
    <location>
        <begin position="177"/>
        <end position="416"/>
    </location>
</feature>
<dbReference type="Proteomes" id="UP001499938">
    <property type="component" value="Unassembled WGS sequence"/>
</dbReference>
<comment type="similarity">
    <text evidence="1 5">Belongs to the peptidase S8 family.</text>
</comment>
<dbReference type="InterPro" id="IPR036852">
    <property type="entry name" value="Peptidase_S8/S53_dom_sf"/>
</dbReference>
<dbReference type="CDD" id="cd00306">
    <property type="entry name" value="Peptidases_S8_S53"/>
    <property type="match status" value="1"/>
</dbReference>
<evidence type="ECO:0000256" key="3">
    <source>
        <dbReference type="ARBA" id="ARBA00022801"/>
    </source>
</evidence>
<dbReference type="PRINTS" id="PR00723">
    <property type="entry name" value="SUBTILISIN"/>
</dbReference>
<dbReference type="PANTHER" id="PTHR43806:SF11">
    <property type="entry name" value="CEREVISIN-RELATED"/>
    <property type="match status" value="1"/>
</dbReference>
<reference evidence="7 8" key="1">
    <citation type="journal article" date="2019" name="Int. J. Syst. Evol. Microbiol.">
        <title>The Global Catalogue of Microorganisms (GCM) 10K type strain sequencing project: providing services to taxonomists for standard genome sequencing and annotation.</title>
        <authorList>
            <consortium name="The Broad Institute Genomics Platform"/>
            <consortium name="The Broad Institute Genome Sequencing Center for Infectious Disease"/>
            <person name="Wu L."/>
            <person name="Ma J."/>
        </authorList>
    </citation>
    <scope>NUCLEOTIDE SEQUENCE [LARGE SCALE GENOMIC DNA]</scope>
    <source>
        <strain evidence="7 8">JCM 15592</strain>
    </source>
</reference>
<dbReference type="PANTHER" id="PTHR43806">
    <property type="entry name" value="PEPTIDASE S8"/>
    <property type="match status" value="1"/>
</dbReference>
<evidence type="ECO:0000313" key="8">
    <source>
        <dbReference type="Proteomes" id="UP001499938"/>
    </source>
</evidence>
<keyword evidence="3 5" id="KW-0378">Hydrolase</keyword>
<gene>
    <name evidence="7" type="ORF">GCM10009811_15540</name>
</gene>
<dbReference type="InterPro" id="IPR050131">
    <property type="entry name" value="Peptidase_S8_subtilisin-like"/>
</dbReference>
<dbReference type="InterPro" id="IPR015500">
    <property type="entry name" value="Peptidase_S8_subtilisin-rel"/>
</dbReference>
<comment type="caution">
    <text evidence="7">The sequence shown here is derived from an EMBL/GenBank/DDBJ whole genome shotgun (WGS) entry which is preliminary data.</text>
</comment>
<name>A0ABN2LLB0_9MICO</name>
<keyword evidence="4 5" id="KW-0720">Serine protease</keyword>